<dbReference type="EC" id="2.3.1.87" evidence="5"/>
<dbReference type="AlphaFoldDB" id="A0A482VKM4"/>
<gene>
    <name evidence="14" type="ORF">BDFB_010691</name>
</gene>
<comment type="pathway">
    <text evidence="3">Aromatic compound metabolism; melatonin biosynthesis; melatonin from serotonin: step 1/2.</text>
</comment>
<comment type="catalytic activity">
    <reaction evidence="11">
        <text>serotonin + hexadecanoyl-CoA = N-hexadecanoyl-serotonin + CoA + H(+)</text>
        <dbReference type="Rhea" id="RHEA:51384"/>
        <dbReference type="ChEBI" id="CHEBI:15378"/>
        <dbReference type="ChEBI" id="CHEBI:57287"/>
        <dbReference type="ChEBI" id="CHEBI:57379"/>
        <dbReference type="ChEBI" id="CHEBI:134059"/>
        <dbReference type="ChEBI" id="CHEBI:350546"/>
    </reaction>
    <physiologicalReaction direction="left-to-right" evidence="11">
        <dbReference type="Rhea" id="RHEA:51385"/>
    </physiologicalReaction>
</comment>
<sequence>SKMEYGPIPSSKFDEVIQHLRHNFPDEPLNASVGLCVHGKPCELLEHHDLLTLQDGLSVMALDKATGEIAGVALNGIARRGDVEKALEDMKSIDNIKYKRIFGLLNNVNKTIDLFSKYNVDKIFELRILSVDSRFRGKGLAKELFLRSELIAEEHGFKLVKVDATSLFTQKVAECLGFIVEKSVKYGDYKDENGQKIYDTKSPHDYYKVMIKLVSSKQNVG</sequence>
<evidence type="ECO:0000256" key="12">
    <source>
        <dbReference type="ARBA" id="ARBA00052335"/>
    </source>
</evidence>
<protein>
    <recommendedName>
        <fullName evidence="5">aralkylamine N-acetyltransferase</fullName>
        <ecNumber evidence="5">2.3.1.87</ecNumber>
    </recommendedName>
</protein>
<evidence type="ECO:0000256" key="8">
    <source>
        <dbReference type="ARBA" id="ARBA00051284"/>
    </source>
</evidence>
<proteinExistence type="inferred from homology"/>
<evidence type="ECO:0000313" key="15">
    <source>
        <dbReference type="Proteomes" id="UP000292052"/>
    </source>
</evidence>
<accession>A0A482VKM4</accession>
<dbReference type="EMBL" id="QDEB01092473">
    <property type="protein sequence ID" value="RZC33049.1"/>
    <property type="molecule type" value="Genomic_DNA"/>
</dbReference>
<evidence type="ECO:0000256" key="6">
    <source>
        <dbReference type="ARBA" id="ARBA00050189"/>
    </source>
</evidence>
<keyword evidence="2" id="KW-0012">Acyltransferase</keyword>
<dbReference type="STRING" id="1661398.A0A482VKM4"/>
<dbReference type="PANTHER" id="PTHR20905:SF32">
    <property type="entry name" value="ARYLALKYLAMINE N-ACETYLTRANSFERASE-LIKE 7, ISOFORM A"/>
    <property type="match status" value="1"/>
</dbReference>
<dbReference type="Gene3D" id="3.40.630.30">
    <property type="match status" value="1"/>
</dbReference>
<comment type="catalytic activity">
    <reaction evidence="12">
        <text>dopamine + hexadecanoyl-CoA = N-hexadecanoyl-dopamine + CoA + H(+)</text>
        <dbReference type="Rhea" id="RHEA:51376"/>
        <dbReference type="ChEBI" id="CHEBI:15378"/>
        <dbReference type="ChEBI" id="CHEBI:57287"/>
        <dbReference type="ChEBI" id="CHEBI:57379"/>
        <dbReference type="ChEBI" id="CHEBI:59905"/>
        <dbReference type="ChEBI" id="CHEBI:134058"/>
    </reaction>
    <physiologicalReaction direction="left-to-right" evidence="12">
        <dbReference type="Rhea" id="RHEA:51377"/>
    </physiologicalReaction>
</comment>
<organism evidence="14 15">
    <name type="scientific">Asbolus verrucosus</name>
    <name type="common">Desert ironclad beetle</name>
    <dbReference type="NCBI Taxonomy" id="1661398"/>
    <lineage>
        <taxon>Eukaryota</taxon>
        <taxon>Metazoa</taxon>
        <taxon>Ecdysozoa</taxon>
        <taxon>Arthropoda</taxon>
        <taxon>Hexapoda</taxon>
        <taxon>Insecta</taxon>
        <taxon>Pterygota</taxon>
        <taxon>Neoptera</taxon>
        <taxon>Endopterygota</taxon>
        <taxon>Coleoptera</taxon>
        <taxon>Polyphaga</taxon>
        <taxon>Cucujiformia</taxon>
        <taxon>Tenebrionidae</taxon>
        <taxon>Pimeliinae</taxon>
        <taxon>Asbolus</taxon>
    </lineage>
</organism>
<name>A0A482VKM4_ASBVE</name>
<feature type="non-terminal residue" evidence="14">
    <location>
        <position position="1"/>
    </location>
</feature>
<dbReference type="SUPFAM" id="SSF55729">
    <property type="entry name" value="Acyl-CoA N-acyltransferases (Nat)"/>
    <property type="match status" value="1"/>
</dbReference>
<comment type="catalytic activity">
    <reaction evidence="6">
        <text>dopamine + (9Z)-octadecenoyl-CoA = N-(9Z-octadecanoyl)-dopamine + CoA + H(+)</text>
        <dbReference type="Rhea" id="RHEA:51380"/>
        <dbReference type="ChEBI" id="CHEBI:15378"/>
        <dbReference type="ChEBI" id="CHEBI:31883"/>
        <dbReference type="ChEBI" id="CHEBI:57287"/>
        <dbReference type="ChEBI" id="CHEBI:57387"/>
        <dbReference type="ChEBI" id="CHEBI:59905"/>
    </reaction>
    <physiologicalReaction direction="left-to-right" evidence="6">
        <dbReference type="Rhea" id="RHEA:51381"/>
    </physiologicalReaction>
</comment>
<comment type="catalytic activity">
    <reaction evidence="7">
        <text>serotonin + octadecanoyl-CoA = N-octadecanoyl-serotonin + CoA + H(+)</text>
        <dbReference type="Rhea" id="RHEA:51400"/>
        <dbReference type="ChEBI" id="CHEBI:15378"/>
        <dbReference type="ChEBI" id="CHEBI:57287"/>
        <dbReference type="ChEBI" id="CHEBI:57394"/>
        <dbReference type="ChEBI" id="CHEBI:134065"/>
        <dbReference type="ChEBI" id="CHEBI:350546"/>
    </reaction>
    <physiologicalReaction direction="left-to-right" evidence="7">
        <dbReference type="Rhea" id="RHEA:51401"/>
    </physiologicalReaction>
</comment>
<evidence type="ECO:0000256" key="3">
    <source>
        <dbReference type="ARBA" id="ARBA00037926"/>
    </source>
</evidence>
<dbReference type="CDD" id="cd04301">
    <property type="entry name" value="NAT_SF"/>
    <property type="match status" value="1"/>
</dbReference>
<evidence type="ECO:0000313" key="14">
    <source>
        <dbReference type="EMBL" id="RZC33049.1"/>
    </source>
</evidence>
<comment type="catalytic activity">
    <reaction evidence="8">
        <text>serotonin + (5Z,8Z,11Z,14Z)-eicosatetraenoyl-CoA = N-[(5Z,8Z,11Z,14Z)-eicosatetraenoyl]-serotonin + CoA + H(+)</text>
        <dbReference type="Rhea" id="RHEA:51396"/>
        <dbReference type="ChEBI" id="CHEBI:15378"/>
        <dbReference type="ChEBI" id="CHEBI:57287"/>
        <dbReference type="ChEBI" id="CHEBI:57368"/>
        <dbReference type="ChEBI" id="CHEBI:132255"/>
        <dbReference type="ChEBI" id="CHEBI:350546"/>
    </reaction>
    <physiologicalReaction direction="left-to-right" evidence="8">
        <dbReference type="Rhea" id="RHEA:51397"/>
    </physiologicalReaction>
</comment>
<dbReference type="GO" id="GO:0004059">
    <property type="term" value="F:aralkylamine N-acetyltransferase activity"/>
    <property type="evidence" value="ECO:0007669"/>
    <property type="project" value="UniProtKB-EC"/>
</dbReference>
<evidence type="ECO:0000256" key="5">
    <source>
        <dbReference type="ARBA" id="ARBA00039114"/>
    </source>
</evidence>
<evidence type="ECO:0000256" key="1">
    <source>
        <dbReference type="ARBA" id="ARBA00022679"/>
    </source>
</evidence>
<evidence type="ECO:0000256" key="10">
    <source>
        <dbReference type="ARBA" id="ARBA00051823"/>
    </source>
</evidence>
<evidence type="ECO:0000256" key="7">
    <source>
        <dbReference type="ARBA" id="ARBA00050849"/>
    </source>
</evidence>
<comment type="catalytic activity">
    <reaction evidence="13">
        <text>serotonin + acetyl-CoA = N-acetylserotonin + CoA + H(+)</text>
        <dbReference type="Rhea" id="RHEA:25217"/>
        <dbReference type="ChEBI" id="CHEBI:15378"/>
        <dbReference type="ChEBI" id="CHEBI:17697"/>
        <dbReference type="ChEBI" id="CHEBI:57287"/>
        <dbReference type="ChEBI" id="CHEBI:57288"/>
        <dbReference type="ChEBI" id="CHEBI:350546"/>
        <dbReference type="EC" id="2.3.1.87"/>
    </reaction>
    <physiologicalReaction direction="left-to-right" evidence="13">
        <dbReference type="Rhea" id="RHEA:25218"/>
    </physiologicalReaction>
</comment>
<evidence type="ECO:0000256" key="13">
    <source>
        <dbReference type="ARBA" id="ARBA00052491"/>
    </source>
</evidence>
<comment type="similarity">
    <text evidence="4">Belongs to the acetyltransferase family. AANAT subfamily.</text>
</comment>
<dbReference type="PANTHER" id="PTHR20905">
    <property type="entry name" value="N-ACETYLTRANSFERASE-RELATED"/>
    <property type="match status" value="1"/>
</dbReference>
<comment type="catalytic activity">
    <reaction evidence="10">
        <text>serotonin + (9Z)-octadecenoyl-CoA = N-(9Z-octadecenoyl)-serotonin + CoA + H(+)</text>
        <dbReference type="Rhea" id="RHEA:51392"/>
        <dbReference type="ChEBI" id="CHEBI:15378"/>
        <dbReference type="ChEBI" id="CHEBI:57287"/>
        <dbReference type="ChEBI" id="CHEBI:57387"/>
        <dbReference type="ChEBI" id="CHEBI:134064"/>
        <dbReference type="ChEBI" id="CHEBI:350546"/>
    </reaction>
    <physiologicalReaction direction="left-to-right" evidence="10">
        <dbReference type="Rhea" id="RHEA:51393"/>
    </physiologicalReaction>
</comment>
<dbReference type="Proteomes" id="UP000292052">
    <property type="component" value="Unassembled WGS sequence"/>
</dbReference>
<dbReference type="FunFam" id="3.40.630.30:FF:000046">
    <property type="entry name" value="Dopamine N-acetyltransferase"/>
    <property type="match status" value="1"/>
</dbReference>
<evidence type="ECO:0000256" key="11">
    <source>
        <dbReference type="ARBA" id="ARBA00052178"/>
    </source>
</evidence>
<evidence type="ECO:0000256" key="2">
    <source>
        <dbReference type="ARBA" id="ARBA00023315"/>
    </source>
</evidence>
<evidence type="ECO:0000256" key="9">
    <source>
        <dbReference type="ARBA" id="ARBA00051711"/>
    </source>
</evidence>
<dbReference type="OrthoDB" id="2115692at2759"/>
<comment type="caution">
    <text evidence="14">The sequence shown here is derived from an EMBL/GenBank/DDBJ whole genome shotgun (WGS) entry which is preliminary data.</text>
</comment>
<keyword evidence="15" id="KW-1185">Reference proteome</keyword>
<dbReference type="InterPro" id="IPR016181">
    <property type="entry name" value="Acyl_CoA_acyltransferase"/>
</dbReference>
<reference evidence="14 15" key="1">
    <citation type="submission" date="2017-03" db="EMBL/GenBank/DDBJ databases">
        <title>Genome of the blue death feigning beetle - Asbolus verrucosus.</title>
        <authorList>
            <person name="Rider S.D."/>
        </authorList>
    </citation>
    <scope>NUCLEOTIDE SEQUENCE [LARGE SCALE GENOMIC DNA]</scope>
    <source>
        <strain evidence="14">Butters</strain>
        <tissue evidence="14">Head and leg muscle</tissue>
    </source>
</reference>
<keyword evidence="1 14" id="KW-0808">Transferase</keyword>
<evidence type="ECO:0000256" key="4">
    <source>
        <dbReference type="ARBA" id="ARBA00038182"/>
    </source>
</evidence>
<comment type="catalytic activity">
    <reaction evidence="9">
        <text>dopamine + acetyl-CoA = N-acetyldopamine + CoA + H(+)</text>
        <dbReference type="Rhea" id="RHEA:51388"/>
        <dbReference type="ChEBI" id="CHEBI:15378"/>
        <dbReference type="ChEBI" id="CHEBI:57287"/>
        <dbReference type="ChEBI" id="CHEBI:57288"/>
        <dbReference type="ChEBI" id="CHEBI:59905"/>
        <dbReference type="ChEBI" id="CHEBI:125678"/>
    </reaction>
    <physiologicalReaction direction="left-to-right" evidence="9">
        <dbReference type="Rhea" id="RHEA:51389"/>
    </physiologicalReaction>
</comment>